<comment type="caution">
    <text evidence="4">The sequence shown here is derived from an EMBL/GenBank/DDBJ whole genome shotgun (WGS) entry which is preliminary data.</text>
</comment>
<dbReference type="AlphaFoldDB" id="A0AAD7YGE5"/>
<dbReference type="PRINTS" id="PR00080">
    <property type="entry name" value="SDRFAMILY"/>
</dbReference>
<reference evidence="4" key="1">
    <citation type="submission" date="2023-03" db="EMBL/GenBank/DDBJ databases">
        <title>Chromosome-level genomes of two armyworms, Mythimna separata and Mythimna loreyi, provide insights into the biosynthesis and reception of sex pheromones.</title>
        <authorList>
            <person name="Zhao H."/>
        </authorList>
    </citation>
    <scope>NUCLEOTIDE SEQUENCE</scope>
    <source>
        <strain evidence="4">BeijingLab</strain>
        <tissue evidence="4">Pupa</tissue>
    </source>
</reference>
<dbReference type="PRINTS" id="PR00081">
    <property type="entry name" value="GDHRDH"/>
</dbReference>
<comment type="similarity">
    <text evidence="1 3">Belongs to the short-chain dehydrogenases/reductases (SDR) family.</text>
</comment>
<keyword evidence="2" id="KW-0560">Oxidoreductase</keyword>
<dbReference type="SUPFAM" id="SSF51735">
    <property type="entry name" value="NAD(P)-binding Rossmann-fold domains"/>
    <property type="match status" value="1"/>
</dbReference>
<dbReference type="GO" id="GO:0005737">
    <property type="term" value="C:cytoplasm"/>
    <property type="evidence" value="ECO:0007669"/>
    <property type="project" value="TreeGrafter"/>
</dbReference>
<dbReference type="Gene3D" id="3.40.50.720">
    <property type="entry name" value="NAD(P)-binding Rossmann-like Domain"/>
    <property type="match status" value="1"/>
</dbReference>
<gene>
    <name evidence="4" type="ORF">PYW07_002717</name>
</gene>
<organism evidence="4 5">
    <name type="scientific">Mythimna separata</name>
    <name type="common">Oriental armyworm</name>
    <name type="synonym">Pseudaletia separata</name>
    <dbReference type="NCBI Taxonomy" id="271217"/>
    <lineage>
        <taxon>Eukaryota</taxon>
        <taxon>Metazoa</taxon>
        <taxon>Ecdysozoa</taxon>
        <taxon>Arthropoda</taxon>
        <taxon>Hexapoda</taxon>
        <taxon>Insecta</taxon>
        <taxon>Pterygota</taxon>
        <taxon>Neoptera</taxon>
        <taxon>Endopterygota</taxon>
        <taxon>Lepidoptera</taxon>
        <taxon>Glossata</taxon>
        <taxon>Ditrysia</taxon>
        <taxon>Noctuoidea</taxon>
        <taxon>Noctuidae</taxon>
        <taxon>Noctuinae</taxon>
        <taxon>Hadenini</taxon>
        <taxon>Mythimna</taxon>
    </lineage>
</organism>
<dbReference type="InterPro" id="IPR036291">
    <property type="entry name" value="NAD(P)-bd_dom_sf"/>
</dbReference>
<dbReference type="PANTHER" id="PTHR44229:SF8">
    <property type="entry name" value="ALCOHOL DEHYDROGENASE-RELATED"/>
    <property type="match status" value="1"/>
</dbReference>
<evidence type="ECO:0000256" key="2">
    <source>
        <dbReference type="ARBA" id="ARBA00023002"/>
    </source>
</evidence>
<dbReference type="Proteomes" id="UP001231518">
    <property type="component" value="Chromosome 13"/>
</dbReference>
<dbReference type="GO" id="GO:0016616">
    <property type="term" value="F:oxidoreductase activity, acting on the CH-OH group of donors, NAD or NADP as acceptor"/>
    <property type="evidence" value="ECO:0007669"/>
    <property type="project" value="TreeGrafter"/>
</dbReference>
<dbReference type="InterPro" id="IPR002347">
    <property type="entry name" value="SDR_fam"/>
</dbReference>
<sequence length="272" mass="29616">MAQWDIKDKTFLITGAASGLGAGFAESFLRHGAKNVAILDIAEELGAATAERLNTAHGNKAVFIKCDVSKEEDIARAFDAVLAHFKQIDVIINNAGAMADAPDTWRTAADVNWQGLVSFTLKGVQHMRKDEGGAGGTIINISSIAALTRVPFVPIYEGSKIAVLHFSQSLAMDPFYEDTGIRVLTICFGGTDTPIMQNLETKSYHPKLGKMFAAVIVPDEICQKVESAVTALVEMFKIGTPRSIWLSIDNKPVRDITPVIDRVFKDFENLFV</sequence>
<evidence type="ECO:0000256" key="3">
    <source>
        <dbReference type="RuleBase" id="RU000363"/>
    </source>
</evidence>
<evidence type="ECO:0000256" key="1">
    <source>
        <dbReference type="ARBA" id="ARBA00006484"/>
    </source>
</evidence>
<accession>A0AAD7YGE5</accession>
<dbReference type="EMBL" id="JARGEI010000019">
    <property type="protein sequence ID" value="KAJ8714492.1"/>
    <property type="molecule type" value="Genomic_DNA"/>
</dbReference>
<dbReference type="Pfam" id="PF00106">
    <property type="entry name" value="adh_short"/>
    <property type="match status" value="1"/>
</dbReference>
<protein>
    <submittedName>
        <fullName evidence="4">Uncharacterized protein</fullName>
    </submittedName>
</protein>
<evidence type="ECO:0000313" key="4">
    <source>
        <dbReference type="EMBL" id="KAJ8714492.1"/>
    </source>
</evidence>
<evidence type="ECO:0000313" key="5">
    <source>
        <dbReference type="Proteomes" id="UP001231518"/>
    </source>
</evidence>
<proteinExistence type="inferred from homology"/>
<name>A0AAD7YGE5_MYTSE</name>
<keyword evidence="5" id="KW-1185">Reference proteome</keyword>
<dbReference type="PANTHER" id="PTHR44229">
    <property type="entry name" value="15-HYDROXYPROSTAGLANDIN DEHYDROGENASE [NAD(+)]"/>
    <property type="match status" value="1"/>
</dbReference>